<dbReference type="InterPro" id="IPR052155">
    <property type="entry name" value="Biofilm_reg_signaling"/>
</dbReference>
<evidence type="ECO:0000313" key="2">
    <source>
        <dbReference type="EMBL" id="GLS44489.1"/>
    </source>
</evidence>
<comment type="caution">
    <text evidence="3">The sequence shown here is derived from an EMBL/GenBank/DDBJ whole genome shotgun (WGS) entry which is preliminary data.</text>
</comment>
<dbReference type="InterPro" id="IPR029787">
    <property type="entry name" value="Nucleotide_cyclase"/>
</dbReference>
<reference evidence="2" key="1">
    <citation type="journal article" date="2014" name="Int. J. Syst. Evol. Microbiol.">
        <title>Complete genome of a new Firmicutes species belonging to the dominant human colonic microbiota ('Ruminococcus bicirculans') reveals two chromosomes and a selective capacity to utilize plant glucans.</title>
        <authorList>
            <consortium name="NISC Comparative Sequencing Program"/>
            <person name="Wegmann U."/>
            <person name="Louis P."/>
            <person name="Goesmann A."/>
            <person name="Henrissat B."/>
            <person name="Duncan S.H."/>
            <person name="Flint H.J."/>
        </authorList>
    </citation>
    <scope>NUCLEOTIDE SEQUENCE</scope>
    <source>
        <strain evidence="2">NBRC 107710</strain>
    </source>
</reference>
<dbReference type="Pfam" id="PF01590">
    <property type="entry name" value="GAF"/>
    <property type="match status" value="1"/>
</dbReference>
<dbReference type="EMBL" id="JACIDN010000003">
    <property type="protein sequence ID" value="MBB3902092.1"/>
    <property type="molecule type" value="Genomic_DNA"/>
</dbReference>
<dbReference type="Gene3D" id="3.30.70.270">
    <property type="match status" value="1"/>
</dbReference>
<name>A0A7W6F672_9HYPH</name>
<accession>A0A7W6F672</accession>
<dbReference type="AlphaFoldDB" id="A0A7W6F672"/>
<dbReference type="Proteomes" id="UP000517759">
    <property type="component" value="Unassembled WGS sequence"/>
</dbReference>
<dbReference type="Proteomes" id="UP001156881">
    <property type="component" value="Unassembled WGS sequence"/>
</dbReference>
<dbReference type="Pfam" id="PF00990">
    <property type="entry name" value="GGDEF"/>
    <property type="match status" value="1"/>
</dbReference>
<dbReference type="NCBIfam" id="TIGR00254">
    <property type="entry name" value="GGDEF"/>
    <property type="match status" value="1"/>
</dbReference>
<protein>
    <submittedName>
        <fullName evidence="3">Diguanylate cyclase (GGDEF)-like protein</fullName>
    </submittedName>
</protein>
<evidence type="ECO:0000313" key="3">
    <source>
        <dbReference type="EMBL" id="MBB3902092.1"/>
    </source>
</evidence>
<dbReference type="SUPFAM" id="SSF55785">
    <property type="entry name" value="PYP-like sensor domain (PAS domain)"/>
    <property type="match status" value="1"/>
</dbReference>
<gene>
    <name evidence="2" type="ORF">GCM10007884_24770</name>
    <name evidence="3" type="ORF">GGR33_001587</name>
</gene>
<dbReference type="InterPro" id="IPR003018">
    <property type="entry name" value="GAF"/>
</dbReference>
<reference evidence="3 4" key="3">
    <citation type="submission" date="2020-08" db="EMBL/GenBank/DDBJ databases">
        <title>Genomic Encyclopedia of Type Strains, Phase IV (KMG-IV): sequencing the most valuable type-strain genomes for metagenomic binning, comparative biology and taxonomic classification.</title>
        <authorList>
            <person name="Goeker M."/>
        </authorList>
    </citation>
    <scope>NUCLEOTIDE SEQUENCE [LARGE SCALE GENOMIC DNA]</scope>
    <source>
        <strain evidence="3 4">DSM 24105</strain>
    </source>
</reference>
<dbReference type="InterPro" id="IPR043128">
    <property type="entry name" value="Rev_trsase/Diguanyl_cyclase"/>
</dbReference>
<dbReference type="Gene3D" id="3.30.450.40">
    <property type="match status" value="1"/>
</dbReference>
<organism evidence="3 4">
    <name type="scientific">Methylobacterium brachythecii</name>
    <dbReference type="NCBI Taxonomy" id="1176177"/>
    <lineage>
        <taxon>Bacteria</taxon>
        <taxon>Pseudomonadati</taxon>
        <taxon>Pseudomonadota</taxon>
        <taxon>Alphaproteobacteria</taxon>
        <taxon>Hyphomicrobiales</taxon>
        <taxon>Methylobacteriaceae</taxon>
        <taxon>Methylobacterium</taxon>
    </lineage>
</organism>
<dbReference type="SMART" id="SM00267">
    <property type="entry name" value="GGDEF"/>
    <property type="match status" value="1"/>
</dbReference>
<dbReference type="CDD" id="cd01949">
    <property type="entry name" value="GGDEF"/>
    <property type="match status" value="1"/>
</dbReference>
<dbReference type="InterPro" id="IPR029016">
    <property type="entry name" value="GAF-like_dom_sf"/>
</dbReference>
<dbReference type="InterPro" id="IPR035965">
    <property type="entry name" value="PAS-like_dom_sf"/>
</dbReference>
<dbReference type="RefSeq" id="WP_183503724.1">
    <property type="nucleotide sequence ID" value="NZ_BSPG01000012.1"/>
</dbReference>
<evidence type="ECO:0000313" key="5">
    <source>
        <dbReference type="Proteomes" id="UP001156881"/>
    </source>
</evidence>
<dbReference type="SMART" id="SM00065">
    <property type="entry name" value="GAF"/>
    <property type="match status" value="1"/>
</dbReference>
<dbReference type="PANTHER" id="PTHR44757">
    <property type="entry name" value="DIGUANYLATE CYCLASE DGCP"/>
    <property type="match status" value="1"/>
</dbReference>
<reference evidence="5" key="2">
    <citation type="journal article" date="2019" name="Int. J. Syst. Evol. Microbiol.">
        <title>The Global Catalogue of Microorganisms (GCM) 10K type strain sequencing project: providing services to taxonomists for standard genome sequencing and annotation.</title>
        <authorList>
            <consortium name="The Broad Institute Genomics Platform"/>
            <consortium name="The Broad Institute Genome Sequencing Center for Infectious Disease"/>
            <person name="Wu L."/>
            <person name="Ma J."/>
        </authorList>
    </citation>
    <scope>NUCLEOTIDE SEQUENCE [LARGE SCALE GENOMIC DNA]</scope>
    <source>
        <strain evidence="5">NBRC 107710</strain>
    </source>
</reference>
<dbReference type="PANTHER" id="PTHR44757:SF2">
    <property type="entry name" value="BIOFILM ARCHITECTURE MAINTENANCE PROTEIN MBAA"/>
    <property type="match status" value="1"/>
</dbReference>
<dbReference type="SUPFAM" id="SSF55781">
    <property type="entry name" value="GAF domain-like"/>
    <property type="match status" value="1"/>
</dbReference>
<keyword evidence="5" id="KW-1185">Reference proteome</keyword>
<evidence type="ECO:0000313" key="4">
    <source>
        <dbReference type="Proteomes" id="UP000517759"/>
    </source>
</evidence>
<dbReference type="InterPro" id="IPR000160">
    <property type="entry name" value="GGDEF_dom"/>
</dbReference>
<dbReference type="SUPFAM" id="SSF55073">
    <property type="entry name" value="Nucleotide cyclase"/>
    <property type="match status" value="1"/>
</dbReference>
<sequence>MSAVSTSDPLASMLERVRCSFYVRAAQLRLIDEEVGPIELYAGAPIARAASSTIHRLQRLAATETVIVSDVGFEADVPDEFLDKARIRFFAGIPLLSDTGQVFGVLSLFHSHPRWLSPEHVRVFEDLAAELAPLAQRRRDAVTIARLRQRIEKQAEMFARSRDTFERAATGARVGLWECALHDESLTWSGQVYDMFGIARGGRLVRQQSLECYADASRGLLERIRREALERRHGFQLDAEITTTRGANRWIRINAAVDCRAGRPFRLFGMKQDITEQKLQLEQTRFLAQRDAMTGLANRTQFEERFATLDGDPLGHSPIEALILVDLDGFKQVNDGFGHAAGDACLKESALRLSAICAQAELVARIGGDEFAVLLGPVFERDAIETLGREIVTGLAKPMASAAHVLHVGASVGIAHVDGPCTPSDLFTQADIALYAAKAAGRGTVRTFVAGMGADSERRIPWPIAQVGERRGFPGTTTH</sequence>
<reference evidence="2" key="4">
    <citation type="submission" date="2023-01" db="EMBL/GenBank/DDBJ databases">
        <title>Draft genome sequence of Methylobacterium brachythecii strain NBRC 107710.</title>
        <authorList>
            <person name="Sun Q."/>
            <person name="Mori K."/>
        </authorList>
    </citation>
    <scope>NUCLEOTIDE SEQUENCE</scope>
    <source>
        <strain evidence="2">NBRC 107710</strain>
    </source>
</reference>
<proteinExistence type="predicted"/>
<evidence type="ECO:0000259" key="1">
    <source>
        <dbReference type="PROSITE" id="PS50887"/>
    </source>
</evidence>
<dbReference type="EMBL" id="BSPG01000012">
    <property type="protein sequence ID" value="GLS44489.1"/>
    <property type="molecule type" value="Genomic_DNA"/>
</dbReference>
<feature type="domain" description="GGDEF" evidence="1">
    <location>
        <begin position="318"/>
        <end position="450"/>
    </location>
</feature>
<dbReference type="Gene3D" id="3.30.450.20">
    <property type="entry name" value="PAS domain"/>
    <property type="match status" value="1"/>
</dbReference>
<dbReference type="PROSITE" id="PS50887">
    <property type="entry name" value="GGDEF"/>
    <property type="match status" value="1"/>
</dbReference>